<dbReference type="PIRSF" id="PIRSF036427">
    <property type="entry name" value="Precrrn-2_mtase"/>
    <property type="match status" value="1"/>
</dbReference>
<keyword evidence="5 9" id="KW-0808">Transferase</keyword>
<keyword evidence="6" id="KW-0949">S-adenosyl-L-methionine</keyword>
<comment type="caution">
    <text evidence="9">The sequence shown here is derived from an EMBL/GenBank/DDBJ whole genome shotgun (WGS) entry which is preliminary data.</text>
</comment>
<evidence type="ECO:0000256" key="5">
    <source>
        <dbReference type="ARBA" id="ARBA00022679"/>
    </source>
</evidence>
<dbReference type="AlphaFoldDB" id="A0A9D1FLF3"/>
<dbReference type="InterPro" id="IPR012382">
    <property type="entry name" value="CobI/CbiL"/>
</dbReference>
<accession>A0A9D1FLF3</accession>
<dbReference type="NCBIfam" id="TIGR01467">
    <property type="entry name" value="cobI_cbiL"/>
    <property type="match status" value="1"/>
</dbReference>
<feature type="domain" description="Tetrapyrrole methylase" evidence="8">
    <location>
        <begin position="6"/>
        <end position="208"/>
    </location>
</feature>
<reference evidence="9" key="2">
    <citation type="journal article" date="2021" name="PeerJ">
        <title>Extensive microbial diversity within the chicken gut microbiome revealed by metagenomics and culture.</title>
        <authorList>
            <person name="Gilroy R."/>
            <person name="Ravi A."/>
            <person name="Getino M."/>
            <person name="Pursley I."/>
            <person name="Horton D.L."/>
            <person name="Alikhan N.F."/>
            <person name="Baker D."/>
            <person name="Gharbi K."/>
            <person name="Hall N."/>
            <person name="Watson M."/>
            <person name="Adriaenssens E.M."/>
            <person name="Foster-Nyarko E."/>
            <person name="Jarju S."/>
            <person name="Secka A."/>
            <person name="Antonio M."/>
            <person name="Oren A."/>
            <person name="Chaudhuri R.R."/>
            <person name="La Ragione R."/>
            <person name="Hildebrand F."/>
            <person name="Pallen M.J."/>
        </authorList>
    </citation>
    <scope>NUCLEOTIDE SEQUENCE</scope>
    <source>
        <strain evidence="9">CHK199-13235</strain>
    </source>
</reference>
<evidence type="ECO:0000256" key="4">
    <source>
        <dbReference type="ARBA" id="ARBA00022603"/>
    </source>
</evidence>
<dbReference type="InterPro" id="IPR000878">
    <property type="entry name" value="4pyrrol_Mease"/>
</dbReference>
<dbReference type="EC" id="2.1.1.130" evidence="9"/>
<organism evidence="9 10">
    <name type="scientific">Candidatus Merdivicinus excrementipullorum</name>
    <dbReference type="NCBI Taxonomy" id="2840867"/>
    <lineage>
        <taxon>Bacteria</taxon>
        <taxon>Bacillati</taxon>
        <taxon>Bacillota</taxon>
        <taxon>Clostridia</taxon>
        <taxon>Eubacteriales</taxon>
        <taxon>Oscillospiraceae</taxon>
        <taxon>Oscillospiraceae incertae sedis</taxon>
        <taxon>Candidatus Merdivicinus</taxon>
    </lineage>
</organism>
<sequence>MEKGIFYGISVGPGDPELLTRKAVRVIEKCKVIATPQTKGENTLALDIASAAVDMSGKTILPIRFLMTKDKDALQKSHEEAADQIAAWLDKGEDVGMLNLGDVSIYSTFSYIHEILKARGYETIVIPGVPSFCAVAARLNTGLTEMGKPLHIIPASHEGLAESLALPGSKILMKTGKSMPAVKQALKDAGLYEKASLVQNCCLPDEKACPSLDEADEDPSYFTTILVKA</sequence>
<dbReference type="GO" id="GO:0032259">
    <property type="term" value="P:methylation"/>
    <property type="evidence" value="ECO:0007669"/>
    <property type="project" value="UniProtKB-KW"/>
</dbReference>
<comment type="similarity">
    <text evidence="2 7">Belongs to the precorrin methyltransferase family.</text>
</comment>
<evidence type="ECO:0000256" key="6">
    <source>
        <dbReference type="ARBA" id="ARBA00022691"/>
    </source>
</evidence>
<dbReference type="InterPro" id="IPR014777">
    <property type="entry name" value="4pyrrole_Mease_sub1"/>
</dbReference>
<evidence type="ECO:0000259" key="8">
    <source>
        <dbReference type="Pfam" id="PF00590"/>
    </source>
</evidence>
<evidence type="ECO:0000256" key="1">
    <source>
        <dbReference type="ARBA" id="ARBA00004953"/>
    </source>
</evidence>
<gene>
    <name evidence="9" type="primary">cobI</name>
    <name evidence="9" type="ORF">IAB51_04075</name>
</gene>
<dbReference type="GO" id="GO:0030788">
    <property type="term" value="F:precorrin-2 C20-methyltransferase activity"/>
    <property type="evidence" value="ECO:0007669"/>
    <property type="project" value="UniProtKB-EC"/>
</dbReference>
<dbReference type="EMBL" id="DVJP01000030">
    <property type="protein sequence ID" value="HIS75971.1"/>
    <property type="molecule type" value="Genomic_DNA"/>
</dbReference>
<dbReference type="InterPro" id="IPR014776">
    <property type="entry name" value="4pyrrole_Mease_sub2"/>
</dbReference>
<keyword evidence="4 9" id="KW-0489">Methyltransferase</keyword>
<reference evidence="9" key="1">
    <citation type="submission" date="2020-10" db="EMBL/GenBank/DDBJ databases">
        <authorList>
            <person name="Gilroy R."/>
        </authorList>
    </citation>
    <scope>NUCLEOTIDE SEQUENCE</scope>
    <source>
        <strain evidence="9">CHK199-13235</strain>
    </source>
</reference>
<dbReference type="CDD" id="cd11645">
    <property type="entry name" value="Precorrin_2_C20_MT"/>
    <property type="match status" value="1"/>
</dbReference>
<evidence type="ECO:0000256" key="3">
    <source>
        <dbReference type="ARBA" id="ARBA00022573"/>
    </source>
</evidence>
<evidence type="ECO:0000313" key="10">
    <source>
        <dbReference type="Proteomes" id="UP000824002"/>
    </source>
</evidence>
<dbReference type="InterPro" id="IPR006364">
    <property type="entry name" value="CobI/CbiL/CobIJ_dom"/>
</dbReference>
<dbReference type="SUPFAM" id="SSF53790">
    <property type="entry name" value="Tetrapyrrole methylase"/>
    <property type="match status" value="1"/>
</dbReference>
<dbReference type="InterPro" id="IPR035996">
    <property type="entry name" value="4pyrrol_Methylase_sf"/>
</dbReference>
<keyword evidence="3" id="KW-0169">Cobalamin biosynthesis</keyword>
<dbReference type="PANTHER" id="PTHR43467:SF2">
    <property type="entry name" value="COBALT-PRECORRIN-2 C(20)-METHYLTRANSFERASE"/>
    <property type="match status" value="1"/>
</dbReference>
<dbReference type="PANTHER" id="PTHR43467">
    <property type="entry name" value="COBALT-PRECORRIN-2 C(20)-METHYLTRANSFERASE"/>
    <property type="match status" value="1"/>
</dbReference>
<comment type="pathway">
    <text evidence="1">Cofactor biosynthesis; adenosylcobalamin biosynthesis.</text>
</comment>
<dbReference type="Gene3D" id="3.40.1010.10">
    <property type="entry name" value="Cobalt-precorrin-4 Transmethylase, Domain 1"/>
    <property type="match status" value="1"/>
</dbReference>
<evidence type="ECO:0000256" key="7">
    <source>
        <dbReference type="PIRNR" id="PIRNR036427"/>
    </source>
</evidence>
<protein>
    <submittedName>
        <fullName evidence="9">Precorrin-2 C(20)-methyltransferase</fullName>
        <ecNumber evidence="9">2.1.1.130</ecNumber>
    </submittedName>
</protein>
<evidence type="ECO:0000256" key="2">
    <source>
        <dbReference type="ARBA" id="ARBA00005879"/>
    </source>
</evidence>
<dbReference type="Proteomes" id="UP000824002">
    <property type="component" value="Unassembled WGS sequence"/>
</dbReference>
<proteinExistence type="inferred from homology"/>
<dbReference type="GO" id="GO:0009236">
    <property type="term" value="P:cobalamin biosynthetic process"/>
    <property type="evidence" value="ECO:0007669"/>
    <property type="project" value="UniProtKB-UniRule"/>
</dbReference>
<dbReference type="Gene3D" id="3.30.950.10">
    <property type="entry name" value="Methyltransferase, Cobalt-precorrin-4 Transmethylase, Domain 2"/>
    <property type="match status" value="1"/>
</dbReference>
<name>A0A9D1FLF3_9FIRM</name>
<evidence type="ECO:0000313" key="9">
    <source>
        <dbReference type="EMBL" id="HIS75971.1"/>
    </source>
</evidence>
<dbReference type="Pfam" id="PF00590">
    <property type="entry name" value="TP_methylase"/>
    <property type="match status" value="1"/>
</dbReference>